<feature type="transmembrane region" description="Helical" evidence="9">
    <location>
        <begin position="403"/>
        <end position="422"/>
    </location>
</feature>
<dbReference type="AlphaFoldDB" id="A0A7X4W6A3"/>
<dbReference type="PANTHER" id="PTHR30462:SF3">
    <property type="entry name" value="INTERMEMBRANE TRANSPORT PROTEIN PQIA"/>
    <property type="match status" value="1"/>
</dbReference>
<feature type="transmembrane region" description="Helical" evidence="9">
    <location>
        <begin position="191"/>
        <end position="210"/>
    </location>
</feature>
<protein>
    <submittedName>
        <fullName evidence="10">PqiA/YebS family transporter subunit</fullName>
    </submittedName>
</protein>
<evidence type="ECO:0000313" key="10">
    <source>
        <dbReference type="EMBL" id="NAW35070.1"/>
    </source>
</evidence>
<keyword evidence="3" id="KW-1003">Cell membrane</keyword>
<keyword evidence="6 9" id="KW-1133">Transmembrane helix</keyword>
<accession>A0A7X4W6A3</accession>
<feature type="compositionally biased region" description="Basic and acidic residues" evidence="8">
    <location>
        <begin position="12"/>
        <end position="22"/>
    </location>
</feature>
<dbReference type="InterPro" id="IPR005219">
    <property type="entry name" value="PqiA-like_proteobact"/>
</dbReference>
<evidence type="ECO:0000256" key="1">
    <source>
        <dbReference type="ARBA" id="ARBA00004429"/>
    </source>
</evidence>
<feature type="transmembrane region" description="Helical" evidence="9">
    <location>
        <begin position="164"/>
        <end position="185"/>
    </location>
</feature>
<feature type="region of interest" description="Disordered" evidence="8">
    <location>
        <begin position="1"/>
        <end position="22"/>
    </location>
</feature>
<gene>
    <name evidence="10" type="ORF">GRB96_11650</name>
</gene>
<evidence type="ECO:0000256" key="8">
    <source>
        <dbReference type="SAM" id="MobiDB-lite"/>
    </source>
</evidence>
<feature type="transmembrane region" description="Helical" evidence="9">
    <location>
        <begin position="115"/>
        <end position="143"/>
    </location>
</feature>
<evidence type="ECO:0000256" key="9">
    <source>
        <dbReference type="SAM" id="Phobius"/>
    </source>
</evidence>
<sequence length="454" mass="48925">MTSPQLLQGEAPRIERTPPESRARRRLRACEECDWVVALPPLRPGEKADCPRCGHTLVKRHFRPAQRSMALALAALMALGLALAFPFLSFSVGGIGNRIELSQTATTLIGFHQPVVGGAVIMTIVVLPAVYLAGVIWLQLGLLRDDPLPASRTIARSLAHLNPWMMADVFIIGALVSLIKIAGMADIDLGVSFWSFCAFALLLLMTTQSLDADWMWFSLAGEPRAPEGTRTGETAAPQRLSGCHTCGLIGRLDADGHGRCDRCGEALHARHPHSVQRTWALLAGASIMYIPANVYPIMTTTSLGQSSPSTIVGGVVELIQMGSWPVAAIIFIASVIVPVGKLVALAWLCLVVRRSNELNAATRTRLYRITEFIGRWSMIDVFVVAILVALIRAGSLMSIEPGPAALAFGAVVVITMVAAMTFDPRLLWDSPLPRSERSPRTSAPDGRHPEGNSG</sequence>
<dbReference type="NCBIfam" id="TIGR00155">
    <property type="entry name" value="pqiA_fam"/>
    <property type="match status" value="1"/>
</dbReference>
<dbReference type="Pfam" id="PF04403">
    <property type="entry name" value="PqiA"/>
    <property type="match status" value="2"/>
</dbReference>
<evidence type="ECO:0000256" key="4">
    <source>
        <dbReference type="ARBA" id="ARBA00022519"/>
    </source>
</evidence>
<evidence type="ECO:0000256" key="6">
    <source>
        <dbReference type="ARBA" id="ARBA00022989"/>
    </source>
</evidence>
<dbReference type="EMBL" id="WUTT01000001">
    <property type="protein sequence ID" value="NAW35070.1"/>
    <property type="molecule type" value="Genomic_DNA"/>
</dbReference>
<keyword evidence="7 9" id="KW-0472">Membrane</keyword>
<evidence type="ECO:0000256" key="5">
    <source>
        <dbReference type="ARBA" id="ARBA00022692"/>
    </source>
</evidence>
<comment type="subcellular location">
    <subcellularLocation>
        <location evidence="1">Cell inner membrane</location>
        <topology evidence="1">Multi-pass membrane protein</topology>
    </subcellularLocation>
</comment>
<comment type="similarity">
    <text evidence="2">Belongs to the PqiA family.</text>
</comment>
<dbReference type="GO" id="GO:0005886">
    <property type="term" value="C:plasma membrane"/>
    <property type="evidence" value="ECO:0007669"/>
    <property type="project" value="UniProtKB-SubCell"/>
</dbReference>
<reference evidence="10 11" key="1">
    <citation type="submission" date="2019-12" db="EMBL/GenBank/DDBJ databases">
        <title>Draft genome sequencing of Halomonas alimentaria DSM 15356.</title>
        <authorList>
            <person name="Pandiyan K."/>
            <person name="Kushwaha P."/>
            <person name="Gowdham M."/>
            <person name="Chakdar H."/>
            <person name="Singh A."/>
            <person name="Kumar M."/>
            <person name="Saxena A.K."/>
        </authorList>
    </citation>
    <scope>NUCLEOTIDE SEQUENCE [LARGE SCALE GENOMIC DNA]</scope>
    <source>
        <strain evidence="10 11">DSM 15356</strain>
    </source>
</reference>
<dbReference type="OrthoDB" id="9800207at2"/>
<feature type="transmembrane region" description="Helical" evidence="9">
    <location>
        <begin position="69"/>
        <end position="95"/>
    </location>
</feature>
<comment type="caution">
    <text evidence="10">The sequence shown here is derived from an EMBL/GenBank/DDBJ whole genome shotgun (WGS) entry which is preliminary data.</text>
</comment>
<evidence type="ECO:0000256" key="3">
    <source>
        <dbReference type="ARBA" id="ARBA00022475"/>
    </source>
</evidence>
<feature type="transmembrane region" description="Helical" evidence="9">
    <location>
        <begin position="326"/>
        <end position="351"/>
    </location>
</feature>
<feature type="compositionally biased region" description="Basic and acidic residues" evidence="8">
    <location>
        <begin position="434"/>
        <end position="454"/>
    </location>
</feature>
<dbReference type="Proteomes" id="UP000487929">
    <property type="component" value="Unassembled WGS sequence"/>
</dbReference>
<evidence type="ECO:0000313" key="11">
    <source>
        <dbReference type="Proteomes" id="UP000487929"/>
    </source>
</evidence>
<keyword evidence="11" id="KW-1185">Reference proteome</keyword>
<dbReference type="PANTHER" id="PTHR30462">
    <property type="entry name" value="INTERMEMBRANE TRANSPORT PROTEIN PQIB-RELATED"/>
    <property type="match status" value="1"/>
</dbReference>
<evidence type="ECO:0000256" key="7">
    <source>
        <dbReference type="ARBA" id="ARBA00023136"/>
    </source>
</evidence>
<proteinExistence type="inferred from homology"/>
<feature type="region of interest" description="Disordered" evidence="8">
    <location>
        <begin position="433"/>
        <end position="454"/>
    </location>
</feature>
<dbReference type="InterPro" id="IPR051800">
    <property type="entry name" value="PqiA-PqiB_transport"/>
</dbReference>
<organism evidence="10 11">
    <name type="scientific">Halomonas alimentaria</name>
    <dbReference type="NCBI Taxonomy" id="147248"/>
    <lineage>
        <taxon>Bacteria</taxon>
        <taxon>Pseudomonadati</taxon>
        <taxon>Pseudomonadota</taxon>
        <taxon>Gammaproteobacteria</taxon>
        <taxon>Oceanospirillales</taxon>
        <taxon>Halomonadaceae</taxon>
        <taxon>Halomonas</taxon>
    </lineage>
</organism>
<keyword evidence="4" id="KW-0997">Cell inner membrane</keyword>
<evidence type="ECO:0000256" key="2">
    <source>
        <dbReference type="ARBA" id="ARBA00007555"/>
    </source>
</evidence>
<feature type="transmembrane region" description="Helical" evidence="9">
    <location>
        <begin position="372"/>
        <end position="391"/>
    </location>
</feature>
<name>A0A7X4W6A3_9GAMM</name>
<dbReference type="InterPro" id="IPR007498">
    <property type="entry name" value="PqiA-like"/>
</dbReference>
<keyword evidence="5 9" id="KW-0812">Transmembrane</keyword>